<dbReference type="SUPFAM" id="SSF52172">
    <property type="entry name" value="CheY-like"/>
    <property type="match status" value="1"/>
</dbReference>
<feature type="domain" description="Response regulatory" evidence="3">
    <location>
        <begin position="19"/>
        <end position="137"/>
    </location>
</feature>
<dbReference type="SMART" id="SM00448">
    <property type="entry name" value="REC"/>
    <property type="match status" value="1"/>
</dbReference>
<sequence>MTHPAPAAAAPLPDRVPPSVLVADDDEASLRFLHDALEALGARVTGCSDGPQALQAASSRPFDLLLLDCRMPNSGAREVLSALRADAAAASRDAVAIATTAELAPPLRAELLAEGFGEILVKPCVIDDLRRIMGLAPAYMRQLPVLDDAAALLASGDSATMAALRQLLQQELLALCNEFDRLRVDPEALRDRLHRLRSSCGFCGTAALSAHVVTLQQSMTDRPTMVETDMARFRLALLQTLQALDCQLPAPV</sequence>
<dbReference type="InterPro" id="IPR036641">
    <property type="entry name" value="HPT_dom_sf"/>
</dbReference>
<dbReference type="Proteomes" id="UP001204615">
    <property type="component" value="Unassembled WGS sequence"/>
</dbReference>
<name>A0ABT1FCB9_9GAMM</name>
<evidence type="ECO:0000256" key="2">
    <source>
        <dbReference type="PROSITE-ProRule" id="PRU00169"/>
    </source>
</evidence>
<evidence type="ECO:0000256" key="1">
    <source>
        <dbReference type="ARBA" id="ARBA00022553"/>
    </source>
</evidence>
<gene>
    <name evidence="4" type="ORF">NC595_13170</name>
</gene>
<keyword evidence="5" id="KW-1185">Reference proteome</keyword>
<dbReference type="SUPFAM" id="SSF47226">
    <property type="entry name" value="Histidine-containing phosphotransfer domain, HPT domain"/>
    <property type="match status" value="1"/>
</dbReference>
<dbReference type="InterPro" id="IPR011006">
    <property type="entry name" value="CheY-like_superfamily"/>
</dbReference>
<evidence type="ECO:0000313" key="5">
    <source>
        <dbReference type="Proteomes" id="UP001204615"/>
    </source>
</evidence>
<organism evidence="4 5">
    <name type="scientific">Dyella lutea</name>
    <dbReference type="NCBI Taxonomy" id="2950441"/>
    <lineage>
        <taxon>Bacteria</taxon>
        <taxon>Pseudomonadati</taxon>
        <taxon>Pseudomonadota</taxon>
        <taxon>Gammaproteobacteria</taxon>
        <taxon>Lysobacterales</taxon>
        <taxon>Rhodanobacteraceae</taxon>
        <taxon>Dyella</taxon>
    </lineage>
</organism>
<dbReference type="InterPro" id="IPR001789">
    <property type="entry name" value="Sig_transdc_resp-reg_receiver"/>
</dbReference>
<evidence type="ECO:0000313" key="4">
    <source>
        <dbReference type="EMBL" id="MCP1374999.1"/>
    </source>
</evidence>
<dbReference type="Gene3D" id="3.40.50.2300">
    <property type="match status" value="1"/>
</dbReference>
<dbReference type="InterPro" id="IPR050595">
    <property type="entry name" value="Bact_response_regulator"/>
</dbReference>
<reference evidence="4 5" key="1">
    <citation type="submission" date="2022-06" db="EMBL/GenBank/DDBJ databases">
        <title>Dyella sp. Sa strain:Sa Genome sequencing.</title>
        <authorList>
            <person name="Park S."/>
        </authorList>
    </citation>
    <scope>NUCLEOTIDE SEQUENCE [LARGE SCALE GENOMIC DNA]</scope>
    <source>
        <strain evidence="4 5">Sa</strain>
    </source>
</reference>
<comment type="caution">
    <text evidence="4">The sequence shown here is derived from an EMBL/GenBank/DDBJ whole genome shotgun (WGS) entry which is preliminary data.</text>
</comment>
<protein>
    <submittedName>
        <fullName evidence="4">Response regulator</fullName>
    </submittedName>
</protein>
<dbReference type="RefSeq" id="WP_253567154.1">
    <property type="nucleotide sequence ID" value="NZ_JAMZEK010000003.1"/>
</dbReference>
<evidence type="ECO:0000259" key="3">
    <source>
        <dbReference type="PROSITE" id="PS50110"/>
    </source>
</evidence>
<dbReference type="PANTHER" id="PTHR44591">
    <property type="entry name" value="STRESS RESPONSE REGULATOR PROTEIN 1"/>
    <property type="match status" value="1"/>
</dbReference>
<dbReference type="EMBL" id="JAMZEK010000003">
    <property type="protein sequence ID" value="MCP1374999.1"/>
    <property type="molecule type" value="Genomic_DNA"/>
</dbReference>
<proteinExistence type="predicted"/>
<accession>A0ABT1FCB9</accession>
<dbReference type="PANTHER" id="PTHR44591:SF21">
    <property type="entry name" value="TWO-COMPONENT RESPONSE REGULATOR"/>
    <property type="match status" value="1"/>
</dbReference>
<dbReference type="Pfam" id="PF00072">
    <property type="entry name" value="Response_reg"/>
    <property type="match status" value="1"/>
</dbReference>
<feature type="modified residue" description="4-aspartylphosphate" evidence="2">
    <location>
        <position position="68"/>
    </location>
</feature>
<dbReference type="Gene3D" id="1.20.120.160">
    <property type="entry name" value="HPT domain"/>
    <property type="match status" value="1"/>
</dbReference>
<dbReference type="PROSITE" id="PS50110">
    <property type="entry name" value="RESPONSE_REGULATORY"/>
    <property type="match status" value="1"/>
</dbReference>
<keyword evidence="1 2" id="KW-0597">Phosphoprotein</keyword>